<reference evidence="2 3" key="1">
    <citation type="submission" date="2024-06" db="EMBL/GenBank/DDBJ databases">
        <authorList>
            <person name="Pan Q."/>
            <person name="Wen M."/>
            <person name="Jouanno E."/>
            <person name="Zahm M."/>
            <person name="Klopp C."/>
            <person name="Cabau C."/>
            <person name="Louis A."/>
            <person name="Berthelot C."/>
            <person name="Parey E."/>
            <person name="Roest Crollius H."/>
            <person name="Montfort J."/>
            <person name="Robinson-Rechavi M."/>
            <person name="Bouchez O."/>
            <person name="Lampietro C."/>
            <person name="Lopez Roques C."/>
            <person name="Donnadieu C."/>
            <person name="Postlethwait J."/>
            <person name="Bobe J."/>
            <person name="Verreycken H."/>
            <person name="Guiguen Y."/>
        </authorList>
    </citation>
    <scope>NUCLEOTIDE SEQUENCE [LARGE SCALE GENOMIC DNA]</scope>
    <source>
        <strain evidence="2">Up_M1</strain>
        <tissue evidence="2">Testis</tissue>
    </source>
</reference>
<dbReference type="EMBL" id="JAGEUA010000002">
    <property type="protein sequence ID" value="KAL1005114.1"/>
    <property type="molecule type" value="Genomic_DNA"/>
</dbReference>
<sequence length="238" mass="25851">MEVASVLVLLLSCYSDFTDAECLTIIPDRLVVKYGDPASAYCSSATPKPMGWEATEGGRGLTSNQQTLLEWTVEKLTDYSIKPTCYLEEGKCRKDLNITVYKPPANVSMSGPAGPMVEGKLYVFRCRVQDVAPASSLYVSLYKGFTTSSKTEIVSHPPNTTNTIKVPQSGEYPLQFIPSRGDDGAQLWCSAQLELGEQGPQPPPQIDSEHLTLSVLSSCQATSGATLAVLLLQLIHWV</sequence>
<evidence type="ECO:0000313" key="2">
    <source>
        <dbReference type="EMBL" id="KAL1005114.1"/>
    </source>
</evidence>
<dbReference type="Proteomes" id="UP001557470">
    <property type="component" value="Unassembled WGS sequence"/>
</dbReference>
<dbReference type="InterPro" id="IPR013783">
    <property type="entry name" value="Ig-like_fold"/>
</dbReference>
<feature type="chain" id="PRO_5044792094" evidence="1">
    <location>
        <begin position="21"/>
        <end position="238"/>
    </location>
</feature>
<keyword evidence="1" id="KW-0732">Signal</keyword>
<accession>A0ABD0X801</accession>
<name>A0ABD0X801_UMBPY</name>
<evidence type="ECO:0000313" key="3">
    <source>
        <dbReference type="Proteomes" id="UP001557470"/>
    </source>
</evidence>
<dbReference type="AlphaFoldDB" id="A0ABD0X801"/>
<dbReference type="SUPFAM" id="SSF48726">
    <property type="entry name" value="Immunoglobulin"/>
    <property type="match status" value="1"/>
</dbReference>
<dbReference type="InterPro" id="IPR047012">
    <property type="entry name" value="ICAM_VCAM"/>
</dbReference>
<comment type="caution">
    <text evidence="2">The sequence shown here is derived from an EMBL/GenBank/DDBJ whole genome shotgun (WGS) entry which is preliminary data.</text>
</comment>
<dbReference type="PANTHER" id="PTHR13771:SF9">
    <property type="entry name" value="INTERCELLULAR ADHESION MOLECULE 5"/>
    <property type="match status" value="1"/>
</dbReference>
<dbReference type="InterPro" id="IPR036179">
    <property type="entry name" value="Ig-like_dom_sf"/>
</dbReference>
<organism evidence="2 3">
    <name type="scientific">Umbra pygmaea</name>
    <name type="common">Eastern mudminnow</name>
    <dbReference type="NCBI Taxonomy" id="75934"/>
    <lineage>
        <taxon>Eukaryota</taxon>
        <taxon>Metazoa</taxon>
        <taxon>Chordata</taxon>
        <taxon>Craniata</taxon>
        <taxon>Vertebrata</taxon>
        <taxon>Euteleostomi</taxon>
        <taxon>Actinopterygii</taxon>
        <taxon>Neopterygii</taxon>
        <taxon>Teleostei</taxon>
        <taxon>Protacanthopterygii</taxon>
        <taxon>Esociformes</taxon>
        <taxon>Umbridae</taxon>
        <taxon>Umbra</taxon>
    </lineage>
</organism>
<keyword evidence="3" id="KW-1185">Reference proteome</keyword>
<feature type="signal peptide" evidence="1">
    <location>
        <begin position="1"/>
        <end position="20"/>
    </location>
</feature>
<gene>
    <name evidence="2" type="ORF">UPYG_G00054710</name>
</gene>
<dbReference type="PANTHER" id="PTHR13771">
    <property type="entry name" value="INTERCELLULAR ADHESION MOLECULE"/>
    <property type="match status" value="1"/>
</dbReference>
<dbReference type="Gene3D" id="2.60.40.10">
    <property type="entry name" value="Immunoglobulins"/>
    <property type="match status" value="2"/>
</dbReference>
<protein>
    <submittedName>
        <fullName evidence="2">Uncharacterized protein</fullName>
    </submittedName>
</protein>
<evidence type="ECO:0000256" key="1">
    <source>
        <dbReference type="SAM" id="SignalP"/>
    </source>
</evidence>
<proteinExistence type="predicted"/>